<dbReference type="Gene3D" id="3.30.450.40">
    <property type="match status" value="1"/>
</dbReference>
<dbReference type="InterPro" id="IPR029016">
    <property type="entry name" value="GAF-like_dom_sf"/>
</dbReference>
<dbReference type="InterPro" id="IPR036388">
    <property type="entry name" value="WH-like_DNA-bd_sf"/>
</dbReference>
<dbReference type="GO" id="GO:0046278">
    <property type="term" value="P:3,4-dihydroxybenzoate metabolic process"/>
    <property type="evidence" value="ECO:0007669"/>
    <property type="project" value="InterPro"/>
</dbReference>
<reference evidence="6 7" key="1">
    <citation type="journal article" date="2020" name="G3 (Bethesda)">
        <title>CeMbio - The Caenorhabditis elegans Microbiome Resource.</title>
        <authorList>
            <person name="Dirksen P."/>
            <person name="Assie A."/>
            <person name="Zimmermann J."/>
            <person name="Zhang F."/>
            <person name="Tietje A.M."/>
            <person name="Marsh S.A."/>
            <person name="Felix M.A."/>
            <person name="Shapira M."/>
            <person name="Kaleta C."/>
            <person name="Schulenburg H."/>
            <person name="Samuel B."/>
        </authorList>
    </citation>
    <scope>NUCLEOTIDE SEQUENCE [LARGE SCALE GENOMIC DNA]</scope>
    <source>
        <strain evidence="6 7">BIGb0172</strain>
    </source>
</reference>
<feature type="domain" description="HTH iclR-type" evidence="4">
    <location>
        <begin position="15"/>
        <end position="75"/>
    </location>
</feature>
<dbReference type="InterPro" id="IPR005471">
    <property type="entry name" value="Tscrpt_reg_IclR_N"/>
</dbReference>
<accession>A0A7G5EMJ0</accession>
<dbReference type="SUPFAM" id="SSF46785">
    <property type="entry name" value="Winged helix' DNA-binding domain"/>
    <property type="match status" value="1"/>
</dbReference>
<dbReference type="InterPro" id="IPR036390">
    <property type="entry name" value="WH_DNA-bd_sf"/>
</dbReference>
<evidence type="ECO:0000259" key="4">
    <source>
        <dbReference type="PROSITE" id="PS51077"/>
    </source>
</evidence>
<dbReference type="PROSITE" id="PS51078">
    <property type="entry name" value="ICLR_ED"/>
    <property type="match status" value="1"/>
</dbReference>
<keyword evidence="7" id="KW-1185">Reference proteome</keyword>
<evidence type="ECO:0000313" key="6">
    <source>
        <dbReference type="EMBL" id="QMV75215.1"/>
    </source>
</evidence>
<dbReference type="EMBL" id="CP058554">
    <property type="protein sequence ID" value="QMV75215.1"/>
    <property type="molecule type" value="Genomic_DNA"/>
</dbReference>
<keyword evidence="3" id="KW-0804">Transcription</keyword>
<dbReference type="InterPro" id="IPR014757">
    <property type="entry name" value="Tscrpt_reg_IclR_C"/>
</dbReference>
<dbReference type="PANTHER" id="PTHR30136">
    <property type="entry name" value="HELIX-TURN-HELIX TRANSCRIPTIONAL REGULATOR, ICLR FAMILY"/>
    <property type="match status" value="1"/>
</dbReference>
<dbReference type="KEGG" id="cpis:HS961_21515"/>
<dbReference type="SUPFAM" id="SSF55781">
    <property type="entry name" value="GAF domain-like"/>
    <property type="match status" value="1"/>
</dbReference>
<dbReference type="Pfam" id="PF01614">
    <property type="entry name" value="IclR_C"/>
    <property type="match status" value="1"/>
</dbReference>
<keyword evidence="1" id="KW-0805">Transcription regulation</keyword>
<gene>
    <name evidence="6" type="ORF">HS961_21515</name>
</gene>
<dbReference type="AlphaFoldDB" id="A0A7G5EMJ0"/>
<dbReference type="SMART" id="SM00346">
    <property type="entry name" value="HTH_ICLR"/>
    <property type="match status" value="1"/>
</dbReference>
<dbReference type="PANTHER" id="PTHR30136:SF34">
    <property type="entry name" value="TRANSCRIPTIONAL REGULATOR"/>
    <property type="match status" value="1"/>
</dbReference>
<dbReference type="Pfam" id="PF09339">
    <property type="entry name" value="HTH_IclR"/>
    <property type="match status" value="1"/>
</dbReference>
<dbReference type="NCBIfam" id="TIGR02431">
    <property type="entry name" value="pcaR_pcaU"/>
    <property type="match status" value="1"/>
</dbReference>
<evidence type="ECO:0000313" key="7">
    <source>
        <dbReference type="Proteomes" id="UP000515240"/>
    </source>
</evidence>
<sequence length="273" mass="29832">MKEEDPTLRPSDSYVQSFARGLEVIRSFGAAAPRQTLTEVAEATGMTRAGARRILLTLQTLGYVRVEGRLFALTPRILDLGFAYLSSMPVWNLAQPVMDALVEQTHESCSIAVLDGQDVVYVLRVHTHKIMSTNLGIGSRLPSFWTSLGRVLLAELPPQELQALLDSRDRTLFTRFTLQDDAQLLTELAQVRAQGWCMLNQELEEGLTSIAAPIRNASGQVVAAMNISGQANRTTPDVMQGELLPQLLQAAGRVSGLMGYQAGRAIGSKLTPR</sequence>
<dbReference type="InterPro" id="IPR012794">
    <property type="entry name" value="PcaR_PcaU"/>
</dbReference>
<feature type="domain" description="IclR-ED" evidence="5">
    <location>
        <begin position="76"/>
        <end position="260"/>
    </location>
</feature>
<dbReference type="GO" id="GO:0045893">
    <property type="term" value="P:positive regulation of DNA-templated transcription"/>
    <property type="evidence" value="ECO:0007669"/>
    <property type="project" value="InterPro"/>
</dbReference>
<dbReference type="Proteomes" id="UP000515240">
    <property type="component" value="Chromosome"/>
</dbReference>
<evidence type="ECO:0000256" key="2">
    <source>
        <dbReference type="ARBA" id="ARBA00023125"/>
    </source>
</evidence>
<dbReference type="GO" id="GO:0003700">
    <property type="term" value="F:DNA-binding transcription factor activity"/>
    <property type="evidence" value="ECO:0007669"/>
    <property type="project" value="TreeGrafter"/>
</dbReference>
<dbReference type="GO" id="GO:0003677">
    <property type="term" value="F:DNA binding"/>
    <property type="evidence" value="ECO:0007669"/>
    <property type="project" value="UniProtKB-KW"/>
</dbReference>
<dbReference type="Gene3D" id="1.10.10.10">
    <property type="entry name" value="Winged helix-like DNA-binding domain superfamily/Winged helix DNA-binding domain"/>
    <property type="match status" value="1"/>
</dbReference>
<keyword evidence="2" id="KW-0238">DNA-binding</keyword>
<proteinExistence type="predicted"/>
<dbReference type="RefSeq" id="WP_182325472.1">
    <property type="nucleotide sequence ID" value="NZ_CP058554.1"/>
</dbReference>
<evidence type="ECO:0000256" key="1">
    <source>
        <dbReference type="ARBA" id="ARBA00023015"/>
    </source>
</evidence>
<dbReference type="InterPro" id="IPR050707">
    <property type="entry name" value="HTH_MetabolicPath_Reg"/>
</dbReference>
<organism evidence="6 7">
    <name type="scientific">Comamonas piscis</name>
    <dbReference type="NCBI Taxonomy" id="1562974"/>
    <lineage>
        <taxon>Bacteria</taxon>
        <taxon>Pseudomonadati</taxon>
        <taxon>Pseudomonadota</taxon>
        <taxon>Betaproteobacteria</taxon>
        <taxon>Burkholderiales</taxon>
        <taxon>Comamonadaceae</taxon>
        <taxon>Comamonas</taxon>
    </lineage>
</organism>
<protein>
    <submittedName>
        <fullName evidence="6">Helix-turn-helix domain-containing protein</fullName>
    </submittedName>
</protein>
<dbReference type="PROSITE" id="PS51077">
    <property type="entry name" value="HTH_ICLR"/>
    <property type="match status" value="1"/>
</dbReference>
<evidence type="ECO:0000256" key="3">
    <source>
        <dbReference type="ARBA" id="ARBA00023163"/>
    </source>
</evidence>
<name>A0A7G5EMJ0_9BURK</name>
<dbReference type="GO" id="GO:0045892">
    <property type="term" value="P:negative regulation of DNA-templated transcription"/>
    <property type="evidence" value="ECO:0007669"/>
    <property type="project" value="TreeGrafter"/>
</dbReference>
<evidence type="ECO:0000259" key="5">
    <source>
        <dbReference type="PROSITE" id="PS51078"/>
    </source>
</evidence>